<dbReference type="Proteomes" id="UP000176544">
    <property type="component" value="Unassembled WGS sequence"/>
</dbReference>
<feature type="transmembrane region" description="Helical" evidence="1">
    <location>
        <begin position="34"/>
        <end position="56"/>
    </location>
</feature>
<keyword evidence="1" id="KW-1133">Transmembrane helix</keyword>
<feature type="transmembrane region" description="Helical" evidence="1">
    <location>
        <begin position="379"/>
        <end position="396"/>
    </location>
</feature>
<feature type="domain" description="Glycosyltransferase 2-like" evidence="2">
    <location>
        <begin position="195"/>
        <end position="386"/>
    </location>
</feature>
<dbReference type="InterPro" id="IPR001173">
    <property type="entry name" value="Glyco_trans_2-like"/>
</dbReference>
<name>A0A1G1ZAQ7_9BACT</name>
<dbReference type="STRING" id="1797692.A3I33_00840"/>
<keyword evidence="1" id="KW-0812">Transmembrane</keyword>
<gene>
    <name evidence="3" type="ORF">A3I33_00840</name>
</gene>
<comment type="caution">
    <text evidence="3">The sequence shown here is derived from an EMBL/GenBank/DDBJ whole genome shotgun (WGS) entry which is preliminary data.</text>
</comment>
<evidence type="ECO:0000259" key="2">
    <source>
        <dbReference type="Pfam" id="PF13632"/>
    </source>
</evidence>
<feature type="transmembrane region" description="Helical" evidence="1">
    <location>
        <begin position="449"/>
        <end position="471"/>
    </location>
</feature>
<feature type="transmembrane region" description="Helical" evidence="1">
    <location>
        <begin position="416"/>
        <end position="437"/>
    </location>
</feature>
<dbReference type="Gene3D" id="3.90.550.10">
    <property type="entry name" value="Spore Coat Polysaccharide Biosynthesis Protein SpsA, Chain A"/>
    <property type="match status" value="1"/>
</dbReference>
<keyword evidence="1" id="KW-0472">Membrane</keyword>
<dbReference type="PANTHER" id="PTHR36851">
    <property type="entry name" value="UNNAMED PRODUCT"/>
    <property type="match status" value="1"/>
</dbReference>
<organism evidence="3 4">
    <name type="scientific">Candidatus Colwellbacteria bacterium RIFCSPLOWO2_02_FULL_45_11</name>
    <dbReference type="NCBI Taxonomy" id="1797692"/>
    <lineage>
        <taxon>Bacteria</taxon>
        <taxon>Candidatus Colwelliibacteriota</taxon>
    </lineage>
</organism>
<reference evidence="3 4" key="1">
    <citation type="journal article" date="2016" name="Nat. Commun.">
        <title>Thousands of microbial genomes shed light on interconnected biogeochemical processes in an aquifer system.</title>
        <authorList>
            <person name="Anantharaman K."/>
            <person name="Brown C.T."/>
            <person name="Hug L.A."/>
            <person name="Sharon I."/>
            <person name="Castelle C.J."/>
            <person name="Probst A.J."/>
            <person name="Thomas B.C."/>
            <person name="Singh A."/>
            <person name="Wilkins M.J."/>
            <person name="Karaoz U."/>
            <person name="Brodie E.L."/>
            <person name="Williams K.H."/>
            <person name="Hubbard S.S."/>
            <person name="Banfield J.F."/>
        </authorList>
    </citation>
    <scope>NUCLEOTIDE SEQUENCE [LARGE SCALE GENOMIC DNA]</scope>
</reference>
<accession>A0A1G1ZAQ7</accession>
<sequence length="501" mass="57907">MQDSGSNRLLDAVPAVLTWTTLIGMVVASKFAPVWAAIFIIVFDTYWFFKTVFLSLHLRYAFRKTRANLEVDWLEKVKGLNKPWEETYHLIVIPMATESYEVMRDTFMSLGNIGYPKNKIIIVLSAEERIADCFEIAKRIESEFGEDFYKFLVTEHPANIKGEIVGSGSNETWGAKEVIKLVIDREGIPHEKILVSIFDADTQVPKGYFARLMYCYLTAEKPDMSSYQPIPLYNNNIFEAPALGRVVSLSATFWHMLQQAREERVTTFSSHSMPLKALVEVGFWHTDIVSDDSRIFWQLYLHYDGDWRVVPMLYPVSMDANVAPGFWETMKNIYKQQRRWAWGAENIAYLMKGFSKNKNIPFWKKVHWTFHKIEGFHSWATNAILIFALGWLPIVLGGERFNQTLLSFNLPHITRIIMTFASVGIISSAVLGMILLPPRPEWFKFRHKFLYVIQWALLPFSMIVFGAFPAIEAQTRLMLGGRFKLGFWVTPKNRSNSKTKN</sequence>
<protein>
    <recommendedName>
        <fullName evidence="2">Glycosyltransferase 2-like domain-containing protein</fullName>
    </recommendedName>
</protein>
<feature type="transmembrane region" description="Helical" evidence="1">
    <location>
        <begin position="9"/>
        <end position="28"/>
    </location>
</feature>
<dbReference type="Pfam" id="PF13632">
    <property type="entry name" value="Glyco_trans_2_3"/>
    <property type="match status" value="1"/>
</dbReference>
<proteinExistence type="predicted"/>
<evidence type="ECO:0000313" key="4">
    <source>
        <dbReference type="Proteomes" id="UP000176544"/>
    </source>
</evidence>
<dbReference type="AlphaFoldDB" id="A0A1G1ZAQ7"/>
<dbReference type="SUPFAM" id="SSF53448">
    <property type="entry name" value="Nucleotide-diphospho-sugar transferases"/>
    <property type="match status" value="1"/>
</dbReference>
<dbReference type="EMBL" id="MHJA01000005">
    <property type="protein sequence ID" value="OGY61604.1"/>
    <property type="molecule type" value="Genomic_DNA"/>
</dbReference>
<evidence type="ECO:0000256" key="1">
    <source>
        <dbReference type="SAM" id="Phobius"/>
    </source>
</evidence>
<evidence type="ECO:0000313" key="3">
    <source>
        <dbReference type="EMBL" id="OGY61604.1"/>
    </source>
</evidence>
<dbReference type="PANTHER" id="PTHR36851:SF1">
    <property type="entry name" value="GLYCO_TRANS_2-LIKE DOMAIN-CONTAINING PROTEIN"/>
    <property type="match status" value="1"/>
</dbReference>
<dbReference type="InterPro" id="IPR029044">
    <property type="entry name" value="Nucleotide-diphossugar_trans"/>
</dbReference>